<dbReference type="Pfam" id="PF09346">
    <property type="entry name" value="SMI1_KNR4"/>
    <property type="match status" value="1"/>
</dbReference>
<organism evidence="3 4">
    <name type="scientific">Escherichia marmotae</name>
    <dbReference type="NCBI Taxonomy" id="1499973"/>
    <lineage>
        <taxon>Bacteria</taxon>
        <taxon>Pseudomonadati</taxon>
        <taxon>Pseudomonadota</taxon>
        <taxon>Gammaproteobacteria</taxon>
        <taxon>Enterobacterales</taxon>
        <taxon>Enterobacteriaceae</taxon>
        <taxon>Escherichia</taxon>
    </lineage>
</organism>
<dbReference type="EMBL" id="JABXPT010000064">
    <property type="protein sequence ID" value="MBA7901241.1"/>
    <property type="molecule type" value="Genomic_DNA"/>
</dbReference>
<dbReference type="EMBL" id="CP056159">
    <property type="protein sequence ID" value="QLV00184.1"/>
    <property type="molecule type" value="Genomic_DNA"/>
</dbReference>
<evidence type="ECO:0000313" key="3">
    <source>
        <dbReference type="EMBL" id="QLV00184.1"/>
    </source>
</evidence>
<accession>A0A7H9K325</accession>
<name>A0A7H9K325_9ESCH</name>
<dbReference type="Proteomes" id="UP000512115">
    <property type="component" value="Chromosome"/>
</dbReference>
<gene>
    <name evidence="2" type="ORF">HV245_24450</name>
    <name evidence="3" type="ORF">HV284_03325</name>
</gene>
<dbReference type="SUPFAM" id="SSF160631">
    <property type="entry name" value="SMI1/KNR4-like"/>
    <property type="match status" value="1"/>
</dbReference>
<dbReference type="Gene3D" id="3.40.1580.10">
    <property type="entry name" value="SMI1/KNR4-like"/>
    <property type="match status" value="1"/>
</dbReference>
<dbReference type="Proteomes" id="UP000518474">
    <property type="component" value="Unassembled WGS sequence"/>
</dbReference>
<dbReference type="SMART" id="SM00860">
    <property type="entry name" value="SMI1_KNR4"/>
    <property type="match status" value="1"/>
</dbReference>
<dbReference type="InterPro" id="IPR018958">
    <property type="entry name" value="Knr4/Smi1-like_dom"/>
</dbReference>
<dbReference type="RefSeq" id="WP_105264056.1">
    <property type="nucleotide sequence ID" value="NZ_CP056159.1"/>
</dbReference>
<reference evidence="4 5" key="1">
    <citation type="submission" date="2020-06" db="EMBL/GenBank/DDBJ databases">
        <title>REHAB project genomes.</title>
        <authorList>
            <person name="Shaw L.P."/>
        </authorList>
    </citation>
    <scope>NUCLEOTIDE SEQUENCE [LARGE SCALE GENOMIC DNA]</scope>
    <source>
        <strain evidence="2 5">RHBSTW-00604</strain>
        <strain evidence="3 4">RHBSTW-00814</strain>
    </source>
</reference>
<evidence type="ECO:0000313" key="2">
    <source>
        <dbReference type="EMBL" id="MBA7901241.1"/>
    </source>
</evidence>
<feature type="domain" description="Knr4/Smi1-like" evidence="1">
    <location>
        <begin position="11"/>
        <end position="132"/>
    </location>
</feature>
<dbReference type="AlphaFoldDB" id="A0A7H9K325"/>
<sequence length="137" mass="15843">MQLILEESERKLSPDELDEFNRAFDGKVPFSFNNFYIKFNGGYPLDNGESNFFLLGGFNPIKYGDLPIEDVYSDLIDDYPSLKNMIPFAYDEGGNCFLLSLKCNDYGKVYIWLMDEKDLALISDSFDDFIEKLSQSY</sequence>
<dbReference type="InterPro" id="IPR037883">
    <property type="entry name" value="Knr4/Smi1-like_sf"/>
</dbReference>
<proteinExistence type="predicted"/>
<evidence type="ECO:0000313" key="4">
    <source>
        <dbReference type="Proteomes" id="UP000512115"/>
    </source>
</evidence>
<evidence type="ECO:0000259" key="1">
    <source>
        <dbReference type="SMART" id="SM00860"/>
    </source>
</evidence>
<protein>
    <submittedName>
        <fullName evidence="3">SMI1/KNR4 family protein</fullName>
    </submittedName>
</protein>
<evidence type="ECO:0000313" key="5">
    <source>
        <dbReference type="Proteomes" id="UP000518474"/>
    </source>
</evidence>